<evidence type="ECO:0000313" key="3">
    <source>
        <dbReference type="Proteomes" id="UP001597042"/>
    </source>
</evidence>
<feature type="transmembrane region" description="Helical" evidence="1">
    <location>
        <begin position="90"/>
        <end position="114"/>
    </location>
</feature>
<keyword evidence="1" id="KW-1133">Transmembrane helix</keyword>
<feature type="transmembrane region" description="Helical" evidence="1">
    <location>
        <begin position="60"/>
        <end position="78"/>
    </location>
</feature>
<sequence>MIENFLRPPHGVVDYLADAVRLVGLLSVVAAAIVGTATDAGILAFSLPALVAPRFIGVRAWFDAIFGIAVLVAAWSNVLDLYTTIAGWDVVVHVVCTGLIAVTMYLALAQLGIVEHPGDGTVRLRVALVLTTAFGLAASALWEMVEWAGHAFITDEIFVTYPDTIGDMIAGAAGSVAGGVLLAAVPLLRPGAVRVGSTPR</sequence>
<dbReference type="RefSeq" id="WP_378753921.1">
    <property type="nucleotide sequence ID" value="NZ_JBHSSV010000023.1"/>
</dbReference>
<accession>A0ABW2ZME5</accession>
<keyword evidence="1" id="KW-0812">Transmembrane</keyword>
<feature type="transmembrane region" description="Helical" evidence="1">
    <location>
        <begin position="20"/>
        <end position="48"/>
    </location>
</feature>
<comment type="caution">
    <text evidence="2">The sequence shown here is derived from an EMBL/GenBank/DDBJ whole genome shotgun (WGS) entry which is preliminary data.</text>
</comment>
<evidence type="ECO:0008006" key="4">
    <source>
        <dbReference type="Google" id="ProtNLM"/>
    </source>
</evidence>
<feature type="transmembrane region" description="Helical" evidence="1">
    <location>
        <begin position="126"/>
        <end position="145"/>
    </location>
</feature>
<proteinExistence type="predicted"/>
<protein>
    <recommendedName>
        <fullName evidence="4">DUF2238 domain-containing protein</fullName>
    </recommendedName>
</protein>
<gene>
    <name evidence="2" type="ORF">ACFQZV_00470</name>
</gene>
<keyword evidence="1" id="KW-0472">Membrane</keyword>
<dbReference type="EMBL" id="JBHTIM010000001">
    <property type="protein sequence ID" value="MFD0779770.1"/>
    <property type="molecule type" value="Genomic_DNA"/>
</dbReference>
<dbReference type="InterPro" id="IPR014509">
    <property type="entry name" value="YjdF-like"/>
</dbReference>
<name>A0ABW2ZME5_9MICO</name>
<dbReference type="Proteomes" id="UP001597042">
    <property type="component" value="Unassembled WGS sequence"/>
</dbReference>
<feature type="transmembrane region" description="Helical" evidence="1">
    <location>
        <begin position="165"/>
        <end position="188"/>
    </location>
</feature>
<evidence type="ECO:0000256" key="1">
    <source>
        <dbReference type="SAM" id="Phobius"/>
    </source>
</evidence>
<keyword evidence="3" id="KW-1185">Reference proteome</keyword>
<organism evidence="2 3">
    <name type="scientific">Microbacterium koreense</name>
    <dbReference type="NCBI Taxonomy" id="323761"/>
    <lineage>
        <taxon>Bacteria</taxon>
        <taxon>Bacillati</taxon>
        <taxon>Actinomycetota</taxon>
        <taxon>Actinomycetes</taxon>
        <taxon>Micrococcales</taxon>
        <taxon>Microbacteriaceae</taxon>
        <taxon>Microbacterium</taxon>
    </lineage>
</organism>
<dbReference type="Pfam" id="PF09997">
    <property type="entry name" value="DUF2238"/>
    <property type="match status" value="1"/>
</dbReference>
<reference evidence="3" key="1">
    <citation type="journal article" date="2019" name="Int. J. Syst. Evol. Microbiol.">
        <title>The Global Catalogue of Microorganisms (GCM) 10K type strain sequencing project: providing services to taxonomists for standard genome sequencing and annotation.</title>
        <authorList>
            <consortium name="The Broad Institute Genomics Platform"/>
            <consortium name="The Broad Institute Genome Sequencing Center for Infectious Disease"/>
            <person name="Wu L."/>
            <person name="Ma J."/>
        </authorList>
    </citation>
    <scope>NUCLEOTIDE SEQUENCE [LARGE SCALE GENOMIC DNA]</scope>
    <source>
        <strain evidence="3">CCUG 50754</strain>
    </source>
</reference>
<evidence type="ECO:0000313" key="2">
    <source>
        <dbReference type="EMBL" id="MFD0779770.1"/>
    </source>
</evidence>